<accession>A0AA37WX55</accession>
<dbReference type="RefSeq" id="WP_095499918.1">
    <property type="nucleotide sequence ID" value="NZ_BSPO01000002.1"/>
</dbReference>
<evidence type="ECO:0000259" key="1">
    <source>
        <dbReference type="Pfam" id="PF04991"/>
    </source>
</evidence>
<keyword evidence="3" id="KW-1185">Reference proteome</keyword>
<dbReference type="PANTHER" id="PTHR43404:SF2">
    <property type="entry name" value="LIPOPOLYSACCHARIDE CHOLINEPHOSPHOTRANSFERASE LICD"/>
    <property type="match status" value="1"/>
</dbReference>
<dbReference type="Pfam" id="PF04991">
    <property type="entry name" value="LicD"/>
    <property type="match status" value="1"/>
</dbReference>
<dbReference type="InterPro" id="IPR007074">
    <property type="entry name" value="LicD/FKTN/FKRP_NTP_transf"/>
</dbReference>
<sequence length="268" mass="31346">MSTVDTPRVQQTALTILKEVVQLCDQENLCYWLDAGTLLGAKRHQGFIPWDDDIDIAMPREDFERFLKIAQDKLPEHLFVQCMASDPHYPGARHMPCKIRLNNTFVREHIEESWRADHPPFHQGLAIDIFPMDVIKKRPHQSFSRKETLFKRICIKKDKAQVKKGLDYAIYRLISDRWIQKTLQQLCSENQGTDMVIYGFEMPFLKSWNYETVFPLGTIEFEGLTFSAPNDVHDYLSNYYGDYMQLPPVEERRTHLSKAVFDVATEKA</sequence>
<gene>
    <name evidence="2" type="primary">licD</name>
    <name evidence="2" type="ORF">GCM10007894_10660</name>
</gene>
<dbReference type="AlphaFoldDB" id="A0AA37WX55"/>
<dbReference type="EMBL" id="BSPO01000002">
    <property type="protein sequence ID" value="GLS83089.1"/>
    <property type="molecule type" value="Genomic_DNA"/>
</dbReference>
<dbReference type="PANTHER" id="PTHR43404">
    <property type="entry name" value="LIPOPOLYSACCHARIDE CHOLINEPHOSPHOTRANSFERASE LICD"/>
    <property type="match status" value="1"/>
</dbReference>
<proteinExistence type="predicted"/>
<evidence type="ECO:0000313" key="3">
    <source>
        <dbReference type="Proteomes" id="UP001157439"/>
    </source>
</evidence>
<organism evidence="2 3">
    <name type="scientific">Paraferrimonas haliotis</name>
    <dbReference type="NCBI Taxonomy" id="2013866"/>
    <lineage>
        <taxon>Bacteria</taxon>
        <taxon>Pseudomonadati</taxon>
        <taxon>Pseudomonadota</taxon>
        <taxon>Gammaproteobacteria</taxon>
        <taxon>Alteromonadales</taxon>
        <taxon>Ferrimonadaceae</taxon>
        <taxon>Paraferrimonas</taxon>
    </lineage>
</organism>
<evidence type="ECO:0000313" key="2">
    <source>
        <dbReference type="EMBL" id="GLS83089.1"/>
    </source>
</evidence>
<reference evidence="2 3" key="1">
    <citation type="journal article" date="2014" name="Int. J. Syst. Evol. Microbiol.">
        <title>Complete genome sequence of Corynebacterium casei LMG S-19264T (=DSM 44701T), isolated from a smear-ripened cheese.</title>
        <authorList>
            <consortium name="US DOE Joint Genome Institute (JGI-PGF)"/>
            <person name="Walter F."/>
            <person name="Albersmeier A."/>
            <person name="Kalinowski J."/>
            <person name="Ruckert C."/>
        </authorList>
    </citation>
    <scope>NUCLEOTIDE SEQUENCE [LARGE SCALE GENOMIC DNA]</scope>
    <source>
        <strain evidence="2 3">NBRC 112785</strain>
    </source>
</reference>
<name>A0AA37WX55_9GAMM</name>
<comment type="caution">
    <text evidence="2">The sequence shown here is derived from an EMBL/GenBank/DDBJ whole genome shotgun (WGS) entry which is preliminary data.</text>
</comment>
<dbReference type="GO" id="GO:0009100">
    <property type="term" value="P:glycoprotein metabolic process"/>
    <property type="evidence" value="ECO:0007669"/>
    <property type="project" value="UniProtKB-ARBA"/>
</dbReference>
<dbReference type="InterPro" id="IPR052942">
    <property type="entry name" value="LPS_cholinephosphotransferase"/>
</dbReference>
<feature type="domain" description="LicD/FKTN/FKRP nucleotidyltransferase" evidence="1">
    <location>
        <begin position="24"/>
        <end position="241"/>
    </location>
</feature>
<dbReference type="Proteomes" id="UP001157439">
    <property type="component" value="Unassembled WGS sequence"/>
</dbReference>
<protein>
    <submittedName>
        <fullName evidence="2">LPS cholinephosphotransferase</fullName>
    </submittedName>
</protein>